<evidence type="ECO:0000259" key="1">
    <source>
        <dbReference type="PROSITE" id="PS50994"/>
    </source>
</evidence>
<evidence type="ECO:0000313" key="3">
    <source>
        <dbReference type="Proteomes" id="UP000015106"/>
    </source>
</evidence>
<dbReference type="InterPro" id="IPR036397">
    <property type="entry name" value="RNaseH_sf"/>
</dbReference>
<reference evidence="3" key="1">
    <citation type="journal article" date="2013" name="Nature">
        <title>Draft genome of the wheat A-genome progenitor Triticum urartu.</title>
        <authorList>
            <person name="Ling H.Q."/>
            <person name="Zhao S."/>
            <person name="Liu D."/>
            <person name="Wang J."/>
            <person name="Sun H."/>
            <person name="Zhang C."/>
            <person name="Fan H."/>
            <person name="Li D."/>
            <person name="Dong L."/>
            <person name="Tao Y."/>
            <person name="Gao C."/>
            <person name="Wu H."/>
            <person name="Li Y."/>
            <person name="Cui Y."/>
            <person name="Guo X."/>
            <person name="Zheng S."/>
            <person name="Wang B."/>
            <person name="Yu K."/>
            <person name="Liang Q."/>
            <person name="Yang W."/>
            <person name="Lou X."/>
            <person name="Chen J."/>
            <person name="Feng M."/>
            <person name="Jian J."/>
            <person name="Zhang X."/>
            <person name="Luo G."/>
            <person name="Jiang Y."/>
            <person name="Liu J."/>
            <person name="Wang Z."/>
            <person name="Sha Y."/>
            <person name="Zhang B."/>
            <person name="Wu H."/>
            <person name="Tang D."/>
            <person name="Shen Q."/>
            <person name="Xue P."/>
            <person name="Zou S."/>
            <person name="Wang X."/>
            <person name="Liu X."/>
            <person name="Wang F."/>
            <person name="Yang Y."/>
            <person name="An X."/>
            <person name="Dong Z."/>
            <person name="Zhang K."/>
            <person name="Zhang X."/>
            <person name="Luo M.C."/>
            <person name="Dvorak J."/>
            <person name="Tong Y."/>
            <person name="Wang J."/>
            <person name="Yang H."/>
            <person name="Li Z."/>
            <person name="Wang D."/>
            <person name="Zhang A."/>
            <person name="Wang J."/>
        </authorList>
    </citation>
    <scope>NUCLEOTIDE SEQUENCE</scope>
    <source>
        <strain evidence="3">cv. G1812</strain>
    </source>
</reference>
<dbReference type="PROSITE" id="PS50994">
    <property type="entry name" value="INTEGRASE"/>
    <property type="match status" value="1"/>
</dbReference>
<proteinExistence type="predicted"/>
<dbReference type="InterPro" id="IPR039537">
    <property type="entry name" value="Retrotran_Ty1/copia-like"/>
</dbReference>
<dbReference type="Pfam" id="PF00665">
    <property type="entry name" value="rve"/>
    <property type="match status" value="1"/>
</dbReference>
<dbReference type="PANTHER" id="PTHR42648">
    <property type="entry name" value="TRANSPOSASE, PUTATIVE-RELATED"/>
    <property type="match status" value="1"/>
</dbReference>
<dbReference type="Gene3D" id="3.30.420.10">
    <property type="entry name" value="Ribonuclease H-like superfamily/Ribonuclease H"/>
    <property type="match status" value="1"/>
</dbReference>
<feature type="domain" description="Integrase catalytic" evidence="1">
    <location>
        <begin position="25"/>
        <end position="201"/>
    </location>
</feature>
<dbReference type="Gramene" id="TuG1812S0001729000.01.T01">
    <property type="protein sequence ID" value="TuG1812S0001729000.01.T01"/>
    <property type="gene ID" value="TuG1812S0001729000.01"/>
</dbReference>
<dbReference type="InterPro" id="IPR001584">
    <property type="entry name" value="Integrase_cat-core"/>
</dbReference>
<dbReference type="GO" id="GO:0003676">
    <property type="term" value="F:nucleic acid binding"/>
    <property type="evidence" value="ECO:0007669"/>
    <property type="project" value="InterPro"/>
</dbReference>
<dbReference type="Proteomes" id="UP000015106">
    <property type="component" value="Unassembled WGS sequence"/>
</dbReference>
<dbReference type="GO" id="GO:0015074">
    <property type="term" value="P:DNA integration"/>
    <property type="evidence" value="ECO:0007669"/>
    <property type="project" value="InterPro"/>
</dbReference>
<name>A0A8R7VCJ6_TRIUA</name>
<dbReference type="PANTHER" id="PTHR42648:SF25">
    <property type="entry name" value="RNA-DIRECTED DNA POLYMERASE"/>
    <property type="match status" value="1"/>
</dbReference>
<sequence length="203" mass="22937">MVHGLPRIEHVEQLCDGCLVGKQKRNPFPYEANFRASKVMDLMHGDLCGPITPATPAGNRYFLLIVDDYSRFMWIVLLKTKDQAFEAFKKVKVAAEVEVEAKLKALRTDRGGEFRSKRFNAYCEEHGIRRYLTAPYTLQQNGVVERRNQTVVAMARSMLKSKNMPGRFWGEAVTTAVYLLNRAPTKSVIGKTPYKHGAGGNLL</sequence>
<accession>A0A8R7VCJ6</accession>
<organism evidence="2 3">
    <name type="scientific">Triticum urartu</name>
    <name type="common">Red wild einkorn</name>
    <name type="synonym">Crithodium urartu</name>
    <dbReference type="NCBI Taxonomy" id="4572"/>
    <lineage>
        <taxon>Eukaryota</taxon>
        <taxon>Viridiplantae</taxon>
        <taxon>Streptophyta</taxon>
        <taxon>Embryophyta</taxon>
        <taxon>Tracheophyta</taxon>
        <taxon>Spermatophyta</taxon>
        <taxon>Magnoliopsida</taxon>
        <taxon>Liliopsida</taxon>
        <taxon>Poales</taxon>
        <taxon>Poaceae</taxon>
        <taxon>BOP clade</taxon>
        <taxon>Pooideae</taxon>
        <taxon>Triticodae</taxon>
        <taxon>Triticeae</taxon>
        <taxon>Triticinae</taxon>
        <taxon>Triticum</taxon>
    </lineage>
</organism>
<protein>
    <recommendedName>
        <fullName evidence="1">Integrase catalytic domain-containing protein</fullName>
    </recommendedName>
</protein>
<evidence type="ECO:0000313" key="2">
    <source>
        <dbReference type="EnsemblPlants" id="TuG1812S0001729000.01.T01"/>
    </source>
</evidence>
<keyword evidence="3" id="KW-1185">Reference proteome</keyword>
<dbReference type="SUPFAM" id="SSF53098">
    <property type="entry name" value="Ribonuclease H-like"/>
    <property type="match status" value="1"/>
</dbReference>
<dbReference type="InterPro" id="IPR012337">
    <property type="entry name" value="RNaseH-like_sf"/>
</dbReference>
<dbReference type="AlphaFoldDB" id="A0A8R7VCJ6"/>
<reference evidence="2" key="2">
    <citation type="submission" date="2022-06" db="UniProtKB">
        <authorList>
            <consortium name="EnsemblPlants"/>
        </authorList>
    </citation>
    <scope>IDENTIFICATION</scope>
</reference>
<dbReference type="EnsemblPlants" id="TuG1812S0001729000.01.T01">
    <property type="protein sequence ID" value="TuG1812S0001729000.01.T01"/>
    <property type="gene ID" value="TuG1812S0001729000.01"/>
</dbReference>